<dbReference type="PROSITE" id="PS00123">
    <property type="entry name" value="ALKALINE_PHOSPHATASE"/>
    <property type="match status" value="1"/>
</dbReference>
<evidence type="ECO:0000256" key="17">
    <source>
        <dbReference type="RuleBase" id="RU003947"/>
    </source>
</evidence>
<dbReference type="InterPro" id="IPR018299">
    <property type="entry name" value="Alkaline_phosphatase_AS"/>
</dbReference>
<feature type="binding site" evidence="15">
    <location>
        <position position="365"/>
    </location>
    <ligand>
        <name>Zn(2+)</name>
        <dbReference type="ChEBI" id="CHEBI:29105"/>
        <label>2</label>
    </ligand>
</feature>
<feature type="binding site" evidence="15">
    <location>
        <position position="62"/>
    </location>
    <ligand>
        <name>Zn(2+)</name>
        <dbReference type="ChEBI" id="CHEBI:29105"/>
        <label>2</label>
    </ligand>
</feature>
<dbReference type="SMART" id="SM00098">
    <property type="entry name" value="alkPPc"/>
    <property type="match status" value="1"/>
</dbReference>
<dbReference type="GO" id="GO:0046872">
    <property type="term" value="F:metal ion binding"/>
    <property type="evidence" value="ECO:0007669"/>
    <property type="project" value="UniProtKB-KW"/>
</dbReference>
<dbReference type="Pfam" id="PF00245">
    <property type="entry name" value="Alk_phosphatase"/>
    <property type="match status" value="1"/>
</dbReference>
<evidence type="ECO:0000256" key="11">
    <source>
        <dbReference type="ARBA" id="ARBA00023136"/>
    </source>
</evidence>
<evidence type="ECO:0000256" key="8">
    <source>
        <dbReference type="ARBA" id="ARBA00022801"/>
    </source>
</evidence>
<dbReference type="GO" id="GO:0005886">
    <property type="term" value="C:plasma membrane"/>
    <property type="evidence" value="ECO:0007669"/>
    <property type="project" value="UniProtKB-SubCell"/>
</dbReference>
<keyword evidence="7 15" id="KW-0479">Metal-binding</keyword>
<comment type="similarity">
    <text evidence="2 16">Belongs to the alkaline phosphatase family.</text>
</comment>
<feature type="signal peptide" evidence="18">
    <location>
        <begin position="1"/>
        <end position="19"/>
    </location>
</feature>
<protein>
    <recommendedName>
        <fullName evidence="4 17">Alkaline phosphatase</fullName>
        <ecNumber evidence="4 17">3.1.3.1</ecNumber>
    </recommendedName>
</protein>
<evidence type="ECO:0000256" key="15">
    <source>
        <dbReference type="PIRSR" id="PIRSR601952-2"/>
    </source>
</evidence>
<feature type="non-terminal residue" evidence="19">
    <location>
        <position position="1"/>
    </location>
</feature>
<feature type="binding site" evidence="15">
    <location>
        <position position="160"/>
    </location>
    <ligand>
        <name>Mg(2+)</name>
        <dbReference type="ChEBI" id="CHEBI:18420"/>
    </ligand>
</feature>
<accession>A0A7K6TWK6</accession>
<dbReference type="PRINTS" id="PR00113">
    <property type="entry name" value="ALKPHPHTASE"/>
</dbReference>
<dbReference type="AlphaFoldDB" id="A0A7K6TWK6"/>
<name>A0A7K6TWK6_9AVES</name>
<feature type="binding site" evidence="15">
    <location>
        <position position="62"/>
    </location>
    <ligand>
        <name>Mg(2+)</name>
        <dbReference type="ChEBI" id="CHEBI:18420"/>
    </ligand>
</feature>
<comment type="cofactor">
    <cofactor evidence="15">
        <name>Zn(2+)</name>
        <dbReference type="ChEBI" id="CHEBI:29105"/>
    </cofactor>
    <text evidence="15">Binds 2 Zn(2+) ions.</text>
</comment>
<evidence type="ECO:0000256" key="3">
    <source>
        <dbReference type="ARBA" id="ARBA00011738"/>
    </source>
</evidence>
<feature type="binding site" evidence="15">
    <location>
        <position position="318"/>
    </location>
    <ligand>
        <name>Mg(2+)</name>
        <dbReference type="ChEBI" id="CHEBI:18420"/>
    </ligand>
</feature>
<comment type="subcellular location">
    <subcellularLocation>
        <location evidence="1">Cell membrane</location>
        <topology evidence="1">Lipid-anchor</topology>
        <topology evidence="1">GPI-anchor</topology>
    </subcellularLocation>
</comment>
<keyword evidence="11" id="KW-0472">Membrane</keyword>
<evidence type="ECO:0000256" key="5">
    <source>
        <dbReference type="ARBA" id="ARBA00022475"/>
    </source>
</evidence>
<comment type="subunit">
    <text evidence="3">Homodimer.</text>
</comment>
<keyword evidence="20" id="KW-1185">Reference proteome</keyword>
<dbReference type="EC" id="3.1.3.1" evidence="4 17"/>
<evidence type="ECO:0000256" key="14">
    <source>
        <dbReference type="PIRSR" id="PIRSR601952-1"/>
    </source>
</evidence>
<feature type="binding site" evidence="15">
    <location>
        <position position="364"/>
    </location>
    <ligand>
        <name>Zn(2+)</name>
        <dbReference type="ChEBI" id="CHEBI:29105"/>
        <label>2</label>
    </ligand>
</feature>
<evidence type="ECO:0000256" key="1">
    <source>
        <dbReference type="ARBA" id="ARBA00004609"/>
    </source>
</evidence>
<dbReference type="SUPFAM" id="SSF53649">
    <property type="entry name" value="Alkaline phosphatase-like"/>
    <property type="match status" value="1"/>
</dbReference>
<dbReference type="PANTHER" id="PTHR11596">
    <property type="entry name" value="ALKALINE PHOSPHATASE"/>
    <property type="match status" value="1"/>
</dbReference>
<feature type="non-terminal residue" evidence="19">
    <location>
        <position position="506"/>
    </location>
</feature>
<comment type="catalytic activity">
    <reaction evidence="17">
        <text>a phosphate monoester + H2O = an alcohol + phosphate</text>
        <dbReference type="Rhea" id="RHEA:15017"/>
        <dbReference type="ChEBI" id="CHEBI:15377"/>
        <dbReference type="ChEBI" id="CHEBI:30879"/>
        <dbReference type="ChEBI" id="CHEBI:43474"/>
        <dbReference type="ChEBI" id="CHEBI:67140"/>
        <dbReference type="EC" id="3.1.3.1"/>
    </reaction>
</comment>
<reference evidence="19 20" key="1">
    <citation type="submission" date="2019-09" db="EMBL/GenBank/DDBJ databases">
        <title>Bird 10,000 Genomes (B10K) Project - Family phase.</title>
        <authorList>
            <person name="Zhang G."/>
        </authorList>
    </citation>
    <scope>NUCLEOTIDE SEQUENCE [LARGE SCALE GENOMIC DNA]</scope>
    <source>
        <strain evidence="19">B10K-DU-029-76</strain>
        <tissue evidence="19">Heart</tissue>
    </source>
</reference>
<evidence type="ECO:0000256" key="2">
    <source>
        <dbReference type="ARBA" id="ARBA00005984"/>
    </source>
</evidence>
<dbReference type="EMBL" id="VZRW01003867">
    <property type="protein sequence ID" value="NWX14964.1"/>
    <property type="molecule type" value="Genomic_DNA"/>
</dbReference>
<keyword evidence="5" id="KW-1003">Cell membrane</keyword>
<feature type="active site" description="Phosphoserine intermediate" evidence="14">
    <location>
        <position position="112"/>
    </location>
</feature>
<organism evidence="19 20">
    <name type="scientific">Aegotheles bennettii</name>
    <dbReference type="NCBI Taxonomy" id="48278"/>
    <lineage>
        <taxon>Eukaryota</taxon>
        <taxon>Metazoa</taxon>
        <taxon>Chordata</taxon>
        <taxon>Craniata</taxon>
        <taxon>Vertebrata</taxon>
        <taxon>Euteleostomi</taxon>
        <taxon>Archelosauria</taxon>
        <taxon>Archosauria</taxon>
        <taxon>Dinosauria</taxon>
        <taxon>Saurischia</taxon>
        <taxon>Theropoda</taxon>
        <taxon>Coelurosauria</taxon>
        <taxon>Aves</taxon>
        <taxon>Neognathae</taxon>
        <taxon>Neoaves</taxon>
        <taxon>Strisores</taxon>
        <taxon>Caprimulgiformes</taxon>
        <taxon>Aegothelidae</taxon>
        <taxon>Aegotheles</taxon>
    </lineage>
</organism>
<evidence type="ECO:0000256" key="12">
    <source>
        <dbReference type="ARBA" id="ARBA00023180"/>
    </source>
</evidence>
<feature type="binding site" evidence="15">
    <location>
        <position position="323"/>
    </location>
    <ligand>
        <name>Zn(2+)</name>
        <dbReference type="ChEBI" id="CHEBI:29105"/>
        <label>2</label>
    </ligand>
</feature>
<keyword evidence="9 15" id="KW-0862">Zinc</keyword>
<comment type="cofactor">
    <cofactor evidence="15">
        <name>Mg(2+)</name>
        <dbReference type="ChEBI" id="CHEBI:18420"/>
    </cofactor>
    <text evidence="15">Binds 1 Mg(2+) ion.</text>
</comment>
<keyword evidence="6" id="KW-0336">GPI-anchor</keyword>
<keyword evidence="8 17" id="KW-0378">Hydrolase</keyword>
<dbReference type="OrthoDB" id="5818554at2759"/>
<gene>
    <name evidence="19" type="primary">Alpi_0</name>
    <name evidence="19" type="ORF">AEGBEN_R05968</name>
</gene>
<feature type="binding site" evidence="15">
    <location>
        <position position="327"/>
    </location>
    <ligand>
        <name>Zn(2+)</name>
        <dbReference type="ChEBI" id="CHEBI:29105"/>
        <label>2</label>
    </ligand>
</feature>
<evidence type="ECO:0000313" key="19">
    <source>
        <dbReference type="EMBL" id="NWX14964.1"/>
    </source>
</evidence>
<dbReference type="CDD" id="cd16012">
    <property type="entry name" value="ALP"/>
    <property type="match status" value="1"/>
</dbReference>
<proteinExistence type="inferred from homology"/>
<keyword evidence="13" id="KW-0449">Lipoprotein</keyword>
<dbReference type="Gene3D" id="3.40.720.10">
    <property type="entry name" value="Alkaline Phosphatase, subunit A"/>
    <property type="match status" value="1"/>
</dbReference>
<dbReference type="InterPro" id="IPR017850">
    <property type="entry name" value="Alkaline_phosphatase_core_sf"/>
</dbReference>
<dbReference type="InterPro" id="IPR001952">
    <property type="entry name" value="Alkaline_phosphatase"/>
</dbReference>
<evidence type="ECO:0000256" key="13">
    <source>
        <dbReference type="ARBA" id="ARBA00023288"/>
    </source>
</evidence>
<dbReference type="Proteomes" id="UP000559068">
    <property type="component" value="Unassembled WGS sequence"/>
</dbReference>
<dbReference type="GO" id="GO:0098552">
    <property type="term" value="C:side of membrane"/>
    <property type="evidence" value="ECO:0007669"/>
    <property type="project" value="UniProtKB-KW"/>
</dbReference>
<feature type="chain" id="PRO_5029777306" description="Alkaline phosphatase" evidence="18">
    <location>
        <begin position="20"/>
        <end position="506"/>
    </location>
</feature>
<evidence type="ECO:0000256" key="4">
    <source>
        <dbReference type="ARBA" id="ARBA00012647"/>
    </source>
</evidence>
<sequence>MQLLPPLTLCLGLWAGLSAAVIPAEEEKPSFWNNQAATAIDAALKIQPIISKAKNLILFLGDGFGIPTITATRILKGQEQGKLGPETPLALDAFPYVALSKTYNVDRQVPDSAGTATAYPAAARHSQCNTTAGNEVISVLERARKAGKAVGIVTTTRVQHASPSGTYAHVVNRNWYADASMPADARLQGCRDIAWQLVHNVDINVILGGGRKYMTPAGTPDPEYPTYSSENGIREDGNHLINMWLKARPGARYVWNRQEMLAAAADPNVNYLMGLFEPGDMKYSLVRNTTMDPSLTEMVEAAITILSRNSNGFYLFVEGGRIDHGHHDGSARKALTEAVEFDWAIERAGTLTDEKQTLTVITADHSHVFSFGGYTLRGSSIFGLAPSKASDKRNYTSILYGNGPGYPGADRTDMDNDAAIQFDYKQQAAVPLDSETHGGEDVAILAKGPMAHLFHGVQEQTYVAHAMAYAACIEPYTTCPHHDSAPGIRATLLALLLPAFLLPLFH</sequence>
<evidence type="ECO:0000256" key="9">
    <source>
        <dbReference type="ARBA" id="ARBA00022833"/>
    </source>
</evidence>
<evidence type="ECO:0000256" key="7">
    <source>
        <dbReference type="ARBA" id="ARBA00022723"/>
    </source>
</evidence>
<evidence type="ECO:0000256" key="16">
    <source>
        <dbReference type="RuleBase" id="RU003946"/>
    </source>
</evidence>
<evidence type="ECO:0000313" key="20">
    <source>
        <dbReference type="Proteomes" id="UP000559068"/>
    </source>
</evidence>
<feature type="binding site" evidence="15">
    <location>
        <position position="437"/>
    </location>
    <ligand>
        <name>Zn(2+)</name>
        <dbReference type="ChEBI" id="CHEBI:29105"/>
        <label>2</label>
    </ligand>
</feature>
<dbReference type="GO" id="GO:0004035">
    <property type="term" value="F:alkaline phosphatase activity"/>
    <property type="evidence" value="ECO:0007669"/>
    <property type="project" value="UniProtKB-EC"/>
</dbReference>
<feature type="binding site" evidence="15">
    <location>
        <position position="162"/>
    </location>
    <ligand>
        <name>Mg(2+)</name>
        <dbReference type="ChEBI" id="CHEBI:18420"/>
    </ligand>
</feature>
<keyword evidence="18" id="KW-0732">Signal</keyword>
<keyword evidence="10 15" id="KW-0460">Magnesium</keyword>
<keyword evidence="12" id="KW-0325">Glycoprotein</keyword>
<evidence type="ECO:0000256" key="10">
    <source>
        <dbReference type="ARBA" id="ARBA00022842"/>
    </source>
</evidence>
<comment type="caution">
    <text evidence="19">The sequence shown here is derived from an EMBL/GenBank/DDBJ whole genome shotgun (WGS) entry which is preliminary data.</text>
</comment>
<evidence type="ECO:0000256" key="6">
    <source>
        <dbReference type="ARBA" id="ARBA00022622"/>
    </source>
</evidence>
<dbReference type="FunFam" id="3.40.720.10:FF:000008">
    <property type="entry name" value="Alkaline phosphatase"/>
    <property type="match status" value="1"/>
</dbReference>
<dbReference type="PANTHER" id="PTHR11596:SF30">
    <property type="entry name" value="INTESTINAL-TYPE ALKALINE PHOSPHATASE"/>
    <property type="match status" value="1"/>
</dbReference>
<evidence type="ECO:0000256" key="18">
    <source>
        <dbReference type="SAM" id="SignalP"/>
    </source>
</evidence>